<evidence type="ECO:0000256" key="6">
    <source>
        <dbReference type="ARBA" id="ARBA00023049"/>
    </source>
</evidence>
<evidence type="ECO:0000259" key="10">
    <source>
        <dbReference type="Pfam" id="PF01551"/>
    </source>
</evidence>
<evidence type="ECO:0000256" key="2">
    <source>
        <dbReference type="ARBA" id="ARBA00022670"/>
    </source>
</evidence>
<dbReference type="InterPro" id="IPR016047">
    <property type="entry name" value="M23ase_b-sheet_dom"/>
</dbReference>
<feature type="domain" description="M23ase beta-sheet core" evidence="10">
    <location>
        <begin position="341"/>
        <end position="432"/>
    </location>
</feature>
<dbReference type="AlphaFoldDB" id="A0A1E5Q7P1"/>
<evidence type="ECO:0000313" key="11">
    <source>
        <dbReference type="EMBL" id="OEJ67075.1"/>
    </source>
</evidence>
<evidence type="ECO:0000256" key="5">
    <source>
        <dbReference type="ARBA" id="ARBA00022833"/>
    </source>
</evidence>
<reference evidence="12" key="1">
    <citation type="submission" date="2016-07" db="EMBL/GenBank/DDBJ databases">
        <authorList>
            <person name="Florea S."/>
            <person name="Webb J.S."/>
            <person name="Jaromczyk J."/>
            <person name="Schardl C.L."/>
        </authorList>
    </citation>
    <scope>NUCLEOTIDE SEQUENCE [LARGE SCALE GENOMIC DNA]</scope>
    <source>
        <strain evidence="12">MV-1</strain>
    </source>
</reference>
<name>A0A1E5Q7P1_9PROT</name>
<proteinExistence type="predicted"/>
<keyword evidence="12" id="KW-1185">Reference proteome</keyword>
<evidence type="ECO:0000256" key="7">
    <source>
        <dbReference type="SAM" id="Coils"/>
    </source>
</evidence>
<accession>A0A1E5Q7P1</accession>
<keyword evidence="5" id="KW-0862">Zinc</keyword>
<dbReference type="InterPro" id="IPR011055">
    <property type="entry name" value="Dup_hybrid_motif"/>
</dbReference>
<keyword evidence="4" id="KW-0378">Hydrolase</keyword>
<comment type="caution">
    <text evidence="11">The sequence shown here is derived from an EMBL/GenBank/DDBJ whole genome shotgun (WGS) entry which is preliminary data.</text>
</comment>
<dbReference type="PANTHER" id="PTHR21666:SF288">
    <property type="entry name" value="CELL DIVISION PROTEIN YTFB"/>
    <property type="match status" value="1"/>
</dbReference>
<protein>
    <recommendedName>
        <fullName evidence="10">M23ase beta-sheet core domain-containing protein</fullName>
    </recommendedName>
</protein>
<dbReference type="EMBL" id="MCGG01000025">
    <property type="protein sequence ID" value="OEJ67075.1"/>
    <property type="molecule type" value="Genomic_DNA"/>
</dbReference>
<feature type="signal peptide" evidence="9">
    <location>
        <begin position="1"/>
        <end position="41"/>
    </location>
</feature>
<dbReference type="Pfam" id="PF01551">
    <property type="entry name" value="Peptidase_M23"/>
    <property type="match status" value="1"/>
</dbReference>
<dbReference type="PANTHER" id="PTHR21666">
    <property type="entry name" value="PEPTIDASE-RELATED"/>
    <property type="match status" value="1"/>
</dbReference>
<dbReference type="RefSeq" id="WP_069957905.1">
    <property type="nucleotide sequence ID" value="NZ_MCGG01000025.1"/>
</dbReference>
<sequence length="445" mass="48323">MPNRAHDQNTQNRVVKMVFTGTVLAAVSALIGLSVVSSVQAAGQDVNAAGSKLQNVEQKIKAKQAESDREKARAEKLKTELADISQMLIAAAKRVQDQESSVAGLEMELSRLERVERQKETQLRDRQRQFSGVMMALSRIARFPTEALIAQPIPPEETVRSAILLRAAVPAIEMRATVLKGELDDLAQARLKVDDQRQAVQGAAEVLREEEQRIEAIRKQKAALRAEAISKGRAAQSQARDLAKQAKNLRDLVGKLTKARAEAARKAQELAEEEARKKSRSTLHLAPKSDQSAPEIDVSVQDVSALGGIGKISKARGKLPFPAVGRMVGLYGQELDGGLTSKGVSIETRSQARVITPFDGNVVFAGPFRGYGQLLIIDHGEGYHSLLAGLGRIDAAIGQPVLAGEPVAIMGDDGKQSVLYVEFRRDNEPINPLPWLVQRKTDPQG</sequence>
<evidence type="ECO:0000256" key="9">
    <source>
        <dbReference type="SAM" id="SignalP"/>
    </source>
</evidence>
<dbReference type="CDD" id="cd12797">
    <property type="entry name" value="M23_peptidase"/>
    <property type="match status" value="1"/>
</dbReference>
<dbReference type="SUPFAM" id="SSF51261">
    <property type="entry name" value="Duplicated hybrid motif"/>
    <property type="match status" value="1"/>
</dbReference>
<keyword evidence="7" id="KW-0175">Coiled coil</keyword>
<dbReference type="GO" id="GO:0006508">
    <property type="term" value="P:proteolysis"/>
    <property type="evidence" value="ECO:0007669"/>
    <property type="project" value="UniProtKB-KW"/>
</dbReference>
<evidence type="ECO:0000256" key="3">
    <source>
        <dbReference type="ARBA" id="ARBA00022723"/>
    </source>
</evidence>
<evidence type="ECO:0000256" key="8">
    <source>
        <dbReference type="SAM" id="MobiDB-lite"/>
    </source>
</evidence>
<comment type="cofactor">
    <cofactor evidence="1">
        <name>Zn(2+)</name>
        <dbReference type="ChEBI" id="CHEBI:29105"/>
    </cofactor>
</comment>
<feature type="coiled-coil region" evidence="7">
    <location>
        <begin position="46"/>
        <end position="129"/>
    </location>
</feature>
<keyword evidence="2" id="KW-0645">Protease</keyword>
<gene>
    <name evidence="11" type="ORF">BEN30_09865</name>
</gene>
<dbReference type="Proteomes" id="UP000095347">
    <property type="component" value="Unassembled WGS sequence"/>
</dbReference>
<dbReference type="GO" id="GO:0046872">
    <property type="term" value="F:metal ion binding"/>
    <property type="evidence" value="ECO:0007669"/>
    <property type="project" value="UniProtKB-KW"/>
</dbReference>
<keyword evidence="3" id="KW-0479">Metal-binding</keyword>
<feature type="region of interest" description="Disordered" evidence="8">
    <location>
        <begin position="270"/>
        <end position="294"/>
    </location>
</feature>
<dbReference type="InterPro" id="IPR050570">
    <property type="entry name" value="Cell_wall_metabolism_enzyme"/>
</dbReference>
<dbReference type="STRING" id="28181.BEN30_09865"/>
<keyword evidence="9" id="KW-0732">Signal</keyword>
<dbReference type="Gene3D" id="2.70.70.10">
    <property type="entry name" value="Glucose Permease (Domain IIA)"/>
    <property type="match status" value="1"/>
</dbReference>
<dbReference type="GO" id="GO:0004222">
    <property type="term" value="F:metalloendopeptidase activity"/>
    <property type="evidence" value="ECO:0007669"/>
    <property type="project" value="TreeGrafter"/>
</dbReference>
<dbReference type="OrthoDB" id="9809144at2"/>
<feature type="chain" id="PRO_5009184138" description="M23ase beta-sheet core domain-containing protein" evidence="9">
    <location>
        <begin position="42"/>
        <end position="445"/>
    </location>
</feature>
<organism evidence="11 12">
    <name type="scientific">Magnetovibrio blakemorei</name>
    <dbReference type="NCBI Taxonomy" id="28181"/>
    <lineage>
        <taxon>Bacteria</taxon>
        <taxon>Pseudomonadati</taxon>
        <taxon>Pseudomonadota</taxon>
        <taxon>Alphaproteobacteria</taxon>
        <taxon>Rhodospirillales</taxon>
        <taxon>Magnetovibrionaceae</taxon>
        <taxon>Magnetovibrio</taxon>
    </lineage>
</organism>
<evidence type="ECO:0000256" key="1">
    <source>
        <dbReference type="ARBA" id="ARBA00001947"/>
    </source>
</evidence>
<keyword evidence="6" id="KW-0482">Metalloprotease</keyword>
<evidence type="ECO:0000256" key="4">
    <source>
        <dbReference type="ARBA" id="ARBA00022801"/>
    </source>
</evidence>
<evidence type="ECO:0000313" key="12">
    <source>
        <dbReference type="Proteomes" id="UP000095347"/>
    </source>
</evidence>